<accession>A0A2N0QPA8</accession>
<reference evidence="1 2" key="1">
    <citation type="submission" date="2017-10" db="EMBL/GenBank/DDBJ databases">
        <title>Extensive intraspecific genome diversity in a model arbuscular mycorrhizal fungus.</title>
        <authorList>
            <person name="Chen E.C.H."/>
            <person name="Morin E."/>
            <person name="Baudet D."/>
            <person name="Noel J."/>
            <person name="Ndikumana S."/>
            <person name="Charron P."/>
            <person name="St-Onge C."/>
            <person name="Giorgi J."/>
            <person name="Grigoriev I.V."/>
            <person name="Roux C."/>
            <person name="Martin F.M."/>
            <person name="Corradi N."/>
        </authorList>
    </citation>
    <scope>NUCLEOTIDE SEQUENCE [LARGE SCALE GENOMIC DNA]</scope>
    <source>
        <strain evidence="1 2">A1</strain>
    </source>
</reference>
<organism evidence="1 2">
    <name type="scientific">Rhizophagus irregularis</name>
    <dbReference type="NCBI Taxonomy" id="588596"/>
    <lineage>
        <taxon>Eukaryota</taxon>
        <taxon>Fungi</taxon>
        <taxon>Fungi incertae sedis</taxon>
        <taxon>Mucoromycota</taxon>
        <taxon>Glomeromycotina</taxon>
        <taxon>Glomeromycetes</taxon>
        <taxon>Glomerales</taxon>
        <taxon>Glomeraceae</taxon>
        <taxon>Rhizophagus</taxon>
    </lineage>
</organism>
<proteinExistence type="predicted"/>
<dbReference type="EMBL" id="LLXH01004979">
    <property type="protein sequence ID" value="PKC52890.1"/>
    <property type="molecule type" value="Genomic_DNA"/>
</dbReference>
<evidence type="ECO:0000313" key="1">
    <source>
        <dbReference type="EMBL" id="PKC52890.1"/>
    </source>
</evidence>
<dbReference type="Gene3D" id="3.90.1510.10">
    <property type="entry name" value="Glycerate kinase, domain 2"/>
    <property type="match status" value="1"/>
</dbReference>
<dbReference type="InterPro" id="IPR004381">
    <property type="entry name" value="Glycerate_kinase"/>
</dbReference>
<dbReference type="InterPro" id="IPR036129">
    <property type="entry name" value="Glycerate_kinase_sf"/>
</dbReference>
<dbReference type="PANTHER" id="PTHR21599:SF0">
    <property type="entry name" value="GLYCERATE KINASE"/>
    <property type="match status" value="1"/>
</dbReference>
<gene>
    <name evidence="1" type="ORF">RhiirA1_315712</name>
</gene>
<evidence type="ECO:0000313" key="2">
    <source>
        <dbReference type="Proteomes" id="UP000232688"/>
    </source>
</evidence>
<dbReference type="GO" id="GO:0031388">
    <property type="term" value="P:organic acid phosphorylation"/>
    <property type="evidence" value="ECO:0007669"/>
    <property type="project" value="InterPro"/>
</dbReference>
<dbReference type="VEuPathDB" id="FungiDB:RhiirA1_315712"/>
<comment type="caution">
    <text evidence="1">The sequence shown here is derived from an EMBL/GenBank/DDBJ whole genome shotgun (WGS) entry which is preliminary data.</text>
</comment>
<dbReference type="Pfam" id="PF02595">
    <property type="entry name" value="Gly_kinase"/>
    <property type="match status" value="1"/>
</dbReference>
<dbReference type="InterPro" id="IPR018193">
    <property type="entry name" value="Glyc_kinase_flavodox-like_fold"/>
</dbReference>
<dbReference type="Proteomes" id="UP000232688">
    <property type="component" value="Unassembled WGS sequence"/>
</dbReference>
<name>A0A2N0QPA8_9GLOM</name>
<dbReference type="AlphaFoldDB" id="A0A2N0QPA8"/>
<reference evidence="1 2" key="2">
    <citation type="submission" date="2017-10" db="EMBL/GenBank/DDBJ databases">
        <title>Genome analyses suggest a sexual origin of heterokaryosis in a supposedly ancient asexual fungus.</title>
        <authorList>
            <person name="Corradi N."/>
            <person name="Sedzielewska K."/>
            <person name="Noel J."/>
            <person name="Charron P."/>
            <person name="Farinelli L."/>
            <person name="Marton T."/>
            <person name="Kruger M."/>
            <person name="Pelin A."/>
            <person name="Brachmann A."/>
            <person name="Corradi N."/>
        </authorList>
    </citation>
    <scope>NUCLEOTIDE SEQUENCE [LARGE SCALE GENOMIC DNA]</scope>
    <source>
        <strain evidence="1 2">A1</strain>
    </source>
</reference>
<dbReference type="NCBIfam" id="TIGR00045">
    <property type="entry name" value="glycerate kinase"/>
    <property type="match status" value="1"/>
</dbReference>
<keyword evidence="1" id="KW-0418">Kinase</keyword>
<sequence>MLRALGLRLLDENGHDVQKSIDGLYEVKSLDFLNWDTRLNDSKVAIACDVDNPLVGEKGATAIFGPQKGVKADEIEYFDHALIHWANVVERDLGIRLHDYQGAGAAGGMGGALIAFLNGQFHQGIQLVLGVMNYREKVQDAQFIITGEGKSDRQTLHGKAP</sequence>
<keyword evidence="1" id="KW-0808">Transferase</keyword>
<dbReference type="GO" id="GO:0008887">
    <property type="term" value="F:glycerate kinase activity"/>
    <property type="evidence" value="ECO:0007669"/>
    <property type="project" value="InterPro"/>
</dbReference>
<dbReference type="PANTHER" id="PTHR21599">
    <property type="entry name" value="GLYCERATE KINASE"/>
    <property type="match status" value="1"/>
</dbReference>
<protein>
    <submittedName>
        <fullName evidence="1">Glycerate kinase</fullName>
    </submittedName>
</protein>
<dbReference type="SUPFAM" id="SSF110738">
    <property type="entry name" value="Glycerate kinase I"/>
    <property type="match status" value="1"/>
</dbReference>
<feature type="non-terminal residue" evidence="1">
    <location>
        <position position="161"/>
    </location>
</feature>